<dbReference type="CDD" id="cd02232">
    <property type="entry name" value="cupin_ARD"/>
    <property type="match status" value="1"/>
</dbReference>
<dbReference type="PANTHER" id="PTHR23418">
    <property type="entry name" value="ACIREDUCTONE DIOXYGENASE"/>
    <property type="match status" value="1"/>
</dbReference>
<reference evidence="10 11" key="1">
    <citation type="submission" date="2023-04" db="EMBL/GenBank/DDBJ databases">
        <title>A long-awaited taxogenomic arrangement of the family Halomonadaceae.</title>
        <authorList>
            <person name="De La Haba R."/>
            <person name="Chuvochina M."/>
            <person name="Wittouck S."/>
            <person name="Arahal D.R."/>
            <person name="Sanchez-Porro C."/>
            <person name="Hugenholtz P."/>
            <person name="Ventosa A."/>
        </authorList>
    </citation>
    <scope>NUCLEOTIDE SEQUENCE [LARGE SCALE GENOMIC DNA]</scope>
    <source>
        <strain evidence="10 11">DSM 22428</strain>
    </source>
</reference>
<proteinExistence type="inferred from homology"/>
<dbReference type="HAMAP" id="MF_01682">
    <property type="entry name" value="Salvage_MtnD"/>
    <property type="match status" value="1"/>
</dbReference>
<organism evidence="10 11">
    <name type="scientific">Larsenimonas suaedae</name>
    <dbReference type="NCBI Taxonomy" id="1851019"/>
    <lineage>
        <taxon>Bacteria</taxon>
        <taxon>Pseudomonadati</taxon>
        <taxon>Pseudomonadota</taxon>
        <taxon>Gammaproteobacteria</taxon>
        <taxon>Oceanospirillales</taxon>
        <taxon>Halomonadaceae</taxon>
        <taxon>Larsenimonas</taxon>
    </lineage>
</organism>
<protein>
    <recommendedName>
        <fullName evidence="9">Acireductone dioxygenase</fullName>
    </recommendedName>
    <alternativeName>
        <fullName evidence="9">1,2-dihydroxy-3-keto-5-methylthiopentene dioxygenase</fullName>
        <shortName evidence="9">DHK-MTPene dioxygenase</shortName>
    </alternativeName>
    <alternativeName>
        <fullName evidence="9">Acireductone dioxygenase (Fe(2+)-requiring)</fullName>
        <shortName evidence="9">ARD'</shortName>
        <shortName evidence="9">Fe-ARD</shortName>
        <ecNumber evidence="9">1.13.11.54</ecNumber>
    </alternativeName>
    <alternativeName>
        <fullName evidence="9">Acireductone dioxygenase (Ni(2+)-requiring)</fullName>
        <shortName evidence="9">ARD</shortName>
        <shortName evidence="9">Ni-ARD</shortName>
        <ecNumber evidence="9">1.13.11.53</ecNumber>
    </alternativeName>
</protein>
<comment type="pathway">
    <text evidence="9">Amino-acid biosynthesis; L-methionine biosynthesis via salvage pathway; L-methionine from S-methyl-5-thio-alpha-D-ribose 1-phosphate: step 5/6.</text>
</comment>
<evidence type="ECO:0000256" key="4">
    <source>
        <dbReference type="ARBA" id="ARBA00022723"/>
    </source>
</evidence>
<comment type="cofactor">
    <cofactor evidence="9">
        <name>Ni(2+)</name>
        <dbReference type="ChEBI" id="CHEBI:49786"/>
    </cofactor>
    <text evidence="9">Binds 1 nickel ion per monomer.</text>
</comment>
<dbReference type="Proteomes" id="UP001269375">
    <property type="component" value="Unassembled WGS sequence"/>
</dbReference>
<dbReference type="EMBL" id="JARWAO010000002">
    <property type="protein sequence ID" value="MDR5895439.1"/>
    <property type="molecule type" value="Genomic_DNA"/>
</dbReference>
<dbReference type="Gene3D" id="2.60.120.10">
    <property type="entry name" value="Jelly Rolls"/>
    <property type="match status" value="1"/>
</dbReference>
<feature type="site" description="May play a role in transmitting local conformational changes" evidence="9">
    <location>
        <position position="101"/>
    </location>
</feature>
<keyword evidence="8 9" id="KW-0486">Methionine biosynthesis</keyword>
<feature type="binding site" evidence="9">
    <location>
        <position position="102"/>
    </location>
    <ligand>
        <name>Fe(2+)</name>
        <dbReference type="ChEBI" id="CHEBI:29033"/>
    </ligand>
</feature>
<evidence type="ECO:0000256" key="5">
    <source>
        <dbReference type="ARBA" id="ARBA00022964"/>
    </source>
</evidence>
<dbReference type="InterPro" id="IPR004313">
    <property type="entry name" value="ARD"/>
</dbReference>
<comment type="subunit">
    <text evidence="9">Monomer.</text>
</comment>
<comment type="function">
    <text evidence="9">Catalyzes 2 different reactions between oxygene and the acireductone 1,2-dihydroxy-3-keto-5-methylthiopentene (DHK-MTPene) depending upon the metal bound in the active site. Fe-containing acireductone dioxygenase (Fe-ARD) produces formate and 2-keto-4-methylthiobutyrate (KMTB), the alpha-ketoacid precursor of methionine in the methionine recycle pathway. Ni-containing acireductone dioxygenase (Ni-ARD) produces methylthiopropionate, carbon monoxide and formate, and does not lie on the methionine recycle pathway.</text>
</comment>
<evidence type="ECO:0000256" key="7">
    <source>
        <dbReference type="ARBA" id="ARBA00023004"/>
    </source>
</evidence>
<dbReference type="RefSeq" id="WP_251591278.1">
    <property type="nucleotide sequence ID" value="NZ_JAMLJI010000001.1"/>
</dbReference>
<feature type="binding site" evidence="9">
    <location>
        <position position="98"/>
    </location>
    <ligand>
        <name>Fe(2+)</name>
        <dbReference type="ChEBI" id="CHEBI:29033"/>
    </ligand>
</feature>
<keyword evidence="11" id="KW-1185">Reference proteome</keyword>
<feature type="binding site" evidence="9">
    <location>
        <position position="96"/>
    </location>
    <ligand>
        <name>Fe(2+)</name>
        <dbReference type="ChEBI" id="CHEBI:29033"/>
    </ligand>
</feature>
<comment type="cofactor">
    <cofactor evidence="9">
        <name>Fe(2+)</name>
        <dbReference type="ChEBI" id="CHEBI:29033"/>
    </cofactor>
    <text evidence="9">Binds 1 Fe(2+) cation per monomer.</text>
</comment>
<feature type="binding site" evidence="9">
    <location>
        <position position="98"/>
    </location>
    <ligand>
        <name>Ni(2+)</name>
        <dbReference type="ChEBI" id="CHEBI:49786"/>
    </ligand>
</feature>
<comment type="similarity">
    <text evidence="9">Belongs to the acireductone dioxygenase (ARD) family.</text>
</comment>
<dbReference type="InterPro" id="IPR011051">
    <property type="entry name" value="RmlC_Cupin_sf"/>
</dbReference>
<sequence length="184" mass="20845">MSFLKVFNDADATQPVFSATEGDVIARELGAHGIRFERWPLKALSESADQAEILAAYSEEVERLRREEGFQSADVIHMTPDHPDKDALRTKFLDEHRHDEDEVRFFVRGEGVFYLHLDNRVYAIGCAQGDLMSVPTGTPHWFDMGPSPAFSCIRLFTRTEGWIAHMTGSPIAERFPRFEGLEAS</sequence>
<feature type="binding site" evidence="9">
    <location>
        <position position="140"/>
    </location>
    <ligand>
        <name>Fe(2+)</name>
        <dbReference type="ChEBI" id="CHEBI:29033"/>
    </ligand>
</feature>
<evidence type="ECO:0000256" key="3">
    <source>
        <dbReference type="ARBA" id="ARBA00022605"/>
    </source>
</evidence>
<dbReference type="InterPro" id="IPR023956">
    <property type="entry name" value="ARD_bac"/>
</dbReference>
<feature type="binding site" evidence="9">
    <location>
        <position position="140"/>
    </location>
    <ligand>
        <name>Ni(2+)</name>
        <dbReference type="ChEBI" id="CHEBI:49786"/>
    </ligand>
</feature>
<accession>A0ABU1GTU4</accession>
<dbReference type="Pfam" id="PF03079">
    <property type="entry name" value="ARD"/>
    <property type="match status" value="1"/>
</dbReference>
<evidence type="ECO:0000256" key="6">
    <source>
        <dbReference type="ARBA" id="ARBA00023002"/>
    </source>
</evidence>
<keyword evidence="7 9" id="KW-0408">Iron</keyword>
<feature type="site" description="May play a role in metal incorporation in vivo" evidence="9">
    <location>
        <position position="95"/>
    </location>
</feature>
<feature type="binding site" evidence="9">
    <location>
        <position position="102"/>
    </location>
    <ligand>
        <name>Ni(2+)</name>
        <dbReference type="ChEBI" id="CHEBI:49786"/>
    </ligand>
</feature>
<comment type="caution">
    <text evidence="10">The sequence shown here is derived from an EMBL/GenBank/DDBJ whole genome shotgun (WGS) entry which is preliminary data.</text>
</comment>
<dbReference type="EC" id="1.13.11.53" evidence="9"/>
<dbReference type="EC" id="1.13.11.54" evidence="9"/>
<keyword evidence="2 9" id="KW-0533">Nickel</keyword>
<dbReference type="PANTHER" id="PTHR23418:SF0">
    <property type="entry name" value="ACIREDUCTONE DIOXYGENASE"/>
    <property type="match status" value="1"/>
</dbReference>
<feature type="site" description="Important to generate the dianion" evidence="9">
    <location>
        <position position="104"/>
    </location>
</feature>
<evidence type="ECO:0000313" key="11">
    <source>
        <dbReference type="Proteomes" id="UP001269375"/>
    </source>
</evidence>
<gene>
    <name evidence="9" type="primary">mtnD</name>
    <name evidence="10" type="ORF">QC825_05055</name>
</gene>
<evidence type="ECO:0000256" key="9">
    <source>
        <dbReference type="HAMAP-Rule" id="MF_01682"/>
    </source>
</evidence>
<dbReference type="SUPFAM" id="SSF51182">
    <property type="entry name" value="RmlC-like cupins"/>
    <property type="match status" value="1"/>
</dbReference>
<dbReference type="InterPro" id="IPR014710">
    <property type="entry name" value="RmlC-like_jellyroll"/>
</dbReference>
<evidence type="ECO:0000256" key="1">
    <source>
        <dbReference type="ARBA" id="ARBA00000428"/>
    </source>
</evidence>
<evidence type="ECO:0000256" key="2">
    <source>
        <dbReference type="ARBA" id="ARBA00022596"/>
    </source>
</evidence>
<keyword evidence="4 9" id="KW-0479">Metal-binding</keyword>
<keyword evidence="5 9" id="KW-0223">Dioxygenase</keyword>
<comment type="catalytic activity">
    <reaction evidence="1 9">
        <text>1,2-dihydroxy-5-(methylsulfanyl)pent-1-en-3-one + O2 = 4-methylsulfanyl-2-oxobutanoate + formate + 2 H(+)</text>
        <dbReference type="Rhea" id="RHEA:24504"/>
        <dbReference type="ChEBI" id="CHEBI:15378"/>
        <dbReference type="ChEBI" id="CHEBI:15379"/>
        <dbReference type="ChEBI" id="CHEBI:15740"/>
        <dbReference type="ChEBI" id="CHEBI:16723"/>
        <dbReference type="ChEBI" id="CHEBI:49252"/>
        <dbReference type="EC" id="1.13.11.54"/>
    </reaction>
</comment>
<comment type="catalytic activity">
    <reaction evidence="9">
        <text>1,2-dihydroxy-5-(methylsulfanyl)pent-1-en-3-one + O2 = 3-(methylsulfanyl)propanoate + CO + formate + 2 H(+)</text>
        <dbReference type="Rhea" id="RHEA:14161"/>
        <dbReference type="ChEBI" id="CHEBI:15378"/>
        <dbReference type="ChEBI" id="CHEBI:15379"/>
        <dbReference type="ChEBI" id="CHEBI:15740"/>
        <dbReference type="ChEBI" id="CHEBI:17245"/>
        <dbReference type="ChEBI" id="CHEBI:49016"/>
        <dbReference type="ChEBI" id="CHEBI:49252"/>
        <dbReference type="EC" id="1.13.11.53"/>
    </reaction>
</comment>
<keyword evidence="6 9" id="KW-0560">Oxidoreductase</keyword>
<evidence type="ECO:0000256" key="8">
    <source>
        <dbReference type="ARBA" id="ARBA00023167"/>
    </source>
</evidence>
<name>A0ABU1GTU4_9GAMM</name>
<keyword evidence="3 9" id="KW-0028">Amino-acid biosynthesis</keyword>
<evidence type="ECO:0000313" key="10">
    <source>
        <dbReference type="EMBL" id="MDR5895439.1"/>
    </source>
</evidence>
<feature type="binding site" evidence="9">
    <location>
        <position position="96"/>
    </location>
    <ligand>
        <name>Ni(2+)</name>
        <dbReference type="ChEBI" id="CHEBI:49786"/>
    </ligand>
</feature>